<evidence type="ECO:0008006" key="4">
    <source>
        <dbReference type="Google" id="ProtNLM"/>
    </source>
</evidence>
<organism evidence="2 3">
    <name type="scientific">Marasmiellus scandens</name>
    <dbReference type="NCBI Taxonomy" id="2682957"/>
    <lineage>
        <taxon>Eukaryota</taxon>
        <taxon>Fungi</taxon>
        <taxon>Dikarya</taxon>
        <taxon>Basidiomycota</taxon>
        <taxon>Agaricomycotina</taxon>
        <taxon>Agaricomycetes</taxon>
        <taxon>Agaricomycetidae</taxon>
        <taxon>Agaricales</taxon>
        <taxon>Marasmiineae</taxon>
        <taxon>Omphalotaceae</taxon>
        <taxon>Marasmiellus</taxon>
    </lineage>
</organism>
<reference evidence="2 3" key="1">
    <citation type="submission" date="2024-01" db="EMBL/GenBank/DDBJ databases">
        <title>A draft genome for the cacao thread blight pathogen Marasmiellus scandens.</title>
        <authorList>
            <person name="Baruah I.K."/>
            <person name="Leung J."/>
            <person name="Bukari Y."/>
            <person name="Amoako-Attah I."/>
            <person name="Meinhardt L.W."/>
            <person name="Bailey B.A."/>
            <person name="Cohen S.P."/>
        </authorList>
    </citation>
    <scope>NUCLEOTIDE SEQUENCE [LARGE SCALE GENOMIC DNA]</scope>
    <source>
        <strain evidence="2 3">GH-19</strain>
    </source>
</reference>
<accession>A0ABR1JDK5</accession>
<evidence type="ECO:0000313" key="2">
    <source>
        <dbReference type="EMBL" id="KAK7455090.1"/>
    </source>
</evidence>
<dbReference type="EMBL" id="JBANRG010000023">
    <property type="protein sequence ID" value="KAK7455090.1"/>
    <property type="molecule type" value="Genomic_DNA"/>
</dbReference>
<keyword evidence="3" id="KW-1185">Reference proteome</keyword>
<comment type="caution">
    <text evidence="2">The sequence shown here is derived from an EMBL/GenBank/DDBJ whole genome shotgun (WGS) entry which is preliminary data.</text>
</comment>
<dbReference type="PROSITE" id="PS00109">
    <property type="entry name" value="PROTEIN_KINASE_TYR"/>
    <property type="match status" value="1"/>
</dbReference>
<name>A0ABR1JDK5_9AGAR</name>
<protein>
    <recommendedName>
        <fullName evidence="4">Non-specific serine/threonine protein kinase</fullName>
    </recommendedName>
</protein>
<gene>
    <name evidence="2" type="ORF">VKT23_010960</name>
</gene>
<evidence type="ECO:0000256" key="1">
    <source>
        <dbReference type="SAM" id="MobiDB-lite"/>
    </source>
</evidence>
<dbReference type="InterPro" id="IPR008266">
    <property type="entry name" value="Tyr_kinase_AS"/>
</dbReference>
<sequence>MSTSIPSIGNSPVKPQKSVQQDTRVKRSHATKDQQTHSRSAKFQSLCLTEVPANVVAGISEQIKEDIKKVETMDSQNDGYRYSVILLNKLVQSLKTYFPNEYTDDKIIVFLAKPNDPPKHHPRGYHVRPDILALLKRLADRLQGTPSWHHLRSVGEWKPGLGISNADRGQEREYVACTMQARPDNPSVLGIVMCPGGYVLSYGSPCGYMVTEQFPYLETTPLIRYVHSLHAPLRAINFSDPIRTMTLDESVDLGSAPRWLVTDPAYGIDNRSFSLFFVGAPFTRMTTVFAADDYTILKDSYPSNNHEREAGLFDKLGENPPGWMIQQKPVNQDVKFANLPRLDFDEPSFTHRVRHRVSLKSTGDPFEKCESLSVAVGATYDILESKEIVVFLPEALTFYTGSRWAIDHCRVLHRDISPGNVLLHPRPASLPRDGACFIRGVYDQFVQDDATLFMYTNQFFSDPTSPSLSILLDLDNGVQLPAEHKSVKEISASTSNESRELKALTGTPMYIARGPSAGKYDPPDSPYIFQELPKIEPSEAAELYTAAYPNDAFRKLQGKIGEYDTVFGKECVDKEKHLIQRPWHDAESTLLIFLIFLLRCKPRTSVPETSEKLDSMQDLYSNLRRTAIGAIDDSRDTLIQASRRKWGKYLHDELLHVIDSVSTMCRALQYDYEFLVPAAGVDHELVLHEILQRLLFQIYYKFRKGELADVALDTSSFRPFYKI</sequence>
<feature type="region of interest" description="Disordered" evidence="1">
    <location>
        <begin position="1"/>
        <end position="41"/>
    </location>
</feature>
<feature type="compositionally biased region" description="Polar residues" evidence="1">
    <location>
        <begin position="1"/>
        <end position="10"/>
    </location>
</feature>
<dbReference type="Proteomes" id="UP001498398">
    <property type="component" value="Unassembled WGS sequence"/>
</dbReference>
<evidence type="ECO:0000313" key="3">
    <source>
        <dbReference type="Proteomes" id="UP001498398"/>
    </source>
</evidence>
<proteinExistence type="predicted"/>